<dbReference type="EnsemblPlants" id="evm.model.04.1736">
    <property type="protein sequence ID" value="cds.evm.model.04.1736"/>
    <property type="gene ID" value="evm.TU.04.1736"/>
</dbReference>
<dbReference type="Proteomes" id="UP000596661">
    <property type="component" value="Chromosome 4"/>
</dbReference>
<dbReference type="AlphaFoldDB" id="A0A803PEB5"/>
<organism evidence="1 2">
    <name type="scientific">Cannabis sativa</name>
    <name type="common">Hemp</name>
    <name type="synonym">Marijuana</name>
    <dbReference type="NCBI Taxonomy" id="3483"/>
    <lineage>
        <taxon>Eukaryota</taxon>
        <taxon>Viridiplantae</taxon>
        <taxon>Streptophyta</taxon>
        <taxon>Embryophyta</taxon>
        <taxon>Tracheophyta</taxon>
        <taxon>Spermatophyta</taxon>
        <taxon>Magnoliopsida</taxon>
        <taxon>eudicotyledons</taxon>
        <taxon>Gunneridae</taxon>
        <taxon>Pentapetalae</taxon>
        <taxon>rosids</taxon>
        <taxon>fabids</taxon>
        <taxon>Rosales</taxon>
        <taxon>Cannabaceae</taxon>
        <taxon>Cannabis</taxon>
    </lineage>
</organism>
<dbReference type="Gramene" id="evm.model.04.1736">
    <property type="protein sequence ID" value="cds.evm.model.04.1736"/>
    <property type="gene ID" value="evm.TU.04.1736"/>
</dbReference>
<proteinExistence type="predicted"/>
<protein>
    <submittedName>
        <fullName evidence="1">Uncharacterized protein</fullName>
    </submittedName>
</protein>
<evidence type="ECO:0000313" key="1">
    <source>
        <dbReference type="EnsemblPlants" id="cds.evm.model.04.1736"/>
    </source>
</evidence>
<reference evidence="1" key="2">
    <citation type="submission" date="2021-03" db="UniProtKB">
        <authorList>
            <consortium name="EnsemblPlants"/>
        </authorList>
    </citation>
    <scope>IDENTIFICATION</scope>
</reference>
<reference evidence="1" key="1">
    <citation type="submission" date="2018-11" db="EMBL/GenBank/DDBJ databases">
        <authorList>
            <person name="Grassa J C."/>
        </authorList>
    </citation>
    <scope>NUCLEOTIDE SEQUENCE [LARGE SCALE GENOMIC DNA]</scope>
</reference>
<accession>A0A803PEB5</accession>
<evidence type="ECO:0000313" key="2">
    <source>
        <dbReference type="Proteomes" id="UP000596661"/>
    </source>
</evidence>
<sequence>MALIGNINPIVLGITSRSDVLSLEEVQALLLAHESHLDHHSTMIDLSLKMQENLVFVSSRNVCLKIGHIAAIYHYRFDKNWVTSKPRPPPQAYLVEQEFEYDPHVCSITVLPHFSDDGTWHADTWATNYVTYGIENLDSATPTQTKKLFVTVNSPVIRKRKYWVSCTIPHRLGKVKWDDSETV</sequence>
<keyword evidence="2" id="KW-1185">Reference proteome</keyword>
<dbReference type="EMBL" id="UZAU01000400">
    <property type="status" value="NOT_ANNOTATED_CDS"/>
    <property type="molecule type" value="Genomic_DNA"/>
</dbReference>
<name>A0A803PEB5_CANSA</name>